<dbReference type="InterPro" id="IPR005814">
    <property type="entry name" value="Aminotrans_3"/>
</dbReference>
<evidence type="ECO:0000256" key="3">
    <source>
        <dbReference type="ARBA" id="ARBA00022898"/>
    </source>
</evidence>
<name>A0A7K7DQM2_PHEME</name>
<evidence type="ECO:0000256" key="1">
    <source>
        <dbReference type="ARBA" id="ARBA00001933"/>
    </source>
</evidence>
<dbReference type="GO" id="GO:0008483">
    <property type="term" value="F:transaminase activity"/>
    <property type="evidence" value="ECO:0007669"/>
    <property type="project" value="InterPro"/>
</dbReference>
<dbReference type="GO" id="GO:0005739">
    <property type="term" value="C:mitochondrion"/>
    <property type="evidence" value="ECO:0007669"/>
    <property type="project" value="TreeGrafter"/>
</dbReference>
<comment type="cofactor">
    <cofactor evidence="1">
        <name>pyridoxal 5'-phosphate</name>
        <dbReference type="ChEBI" id="CHEBI:597326"/>
    </cofactor>
</comment>
<gene>
    <name evidence="4" type="primary">Phykpl</name>
    <name evidence="4" type="ORF">PHEMEL_R12453</name>
</gene>
<organism evidence="4 5">
    <name type="scientific">Pheucticus melanocephalus</name>
    <name type="common">Black-headed grosbeak</name>
    <name type="synonym">Guiraca melanocephala</name>
    <dbReference type="NCBI Taxonomy" id="371919"/>
    <lineage>
        <taxon>Eukaryota</taxon>
        <taxon>Metazoa</taxon>
        <taxon>Chordata</taxon>
        <taxon>Craniata</taxon>
        <taxon>Vertebrata</taxon>
        <taxon>Euteleostomi</taxon>
        <taxon>Archelosauria</taxon>
        <taxon>Archosauria</taxon>
        <taxon>Dinosauria</taxon>
        <taxon>Saurischia</taxon>
        <taxon>Theropoda</taxon>
        <taxon>Coelurosauria</taxon>
        <taxon>Aves</taxon>
        <taxon>Neognathae</taxon>
        <taxon>Neoaves</taxon>
        <taxon>Telluraves</taxon>
        <taxon>Australaves</taxon>
        <taxon>Passeriformes</taxon>
        <taxon>Cardinalidae</taxon>
        <taxon>Pheucticus</taxon>
    </lineage>
</organism>
<dbReference type="GO" id="GO:0030170">
    <property type="term" value="F:pyridoxal phosphate binding"/>
    <property type="evidence" value="ECO:0007669"/>
    <property type="project" value="InterPro"/>
</dbReference>
<dbReference type="EMBL" id="VZSJ01040687">
    <property type="protein sequence ID" value="NWY35355.1"/>
    <property type="molecule type" value="Genomic_DNA"/>
</dbReference>
<evidence type="ECO:0000313" key="4">
    <source>
        <dbReference type="EMBL" id="NWY35355.1"/>
    </source>
</evidence>
<dbReference type="InterPro" id="IPR015424">
    <property type="entry name" value="PyrdxlP-dep_Trfase"/>
</dbReference>
<comment type="similarity">
    <text evidence="2">Belongs to the class-III pyridoxal-phosphate-dependent aminotransferase family.</text>
</comment>
<accession>A0A7K7DQM2</accession>
<feature type="non-terminal residue" evidence="4">
    <location>
        <position position="92"/>
    </location>
</feature>
<dbReference type="GO" id="GO:0016829">
    <property type="term" value="F:lyase activity"/>
    <property type="evidence" value="ECO:0007669"/>
    <property type="project" value="UniProtKB-KW"/>
</dbReference>
<protein>
    <submittedName>
        <fullName evidence="4">AT2L2 lyase</fullName>
    </submittedName>
</protein>
<dbReference type="Proteomes" id="UP000578259">
    <property type="component" value="Unassembled WGS sequence"/>
</dbReference>
<evidence type="ECO:0000313" key="5">
    <source>
        <dbReference type="Proteomes" id="UP000578259"/>
    </source>
</evidence>
<feature type="non-terminal residue" evidence="4">
    <location>
        <position position="1"/>
    </location>
</feature>
<dbReference type="Gene3D" id="3.40.640.10">
    <property type="entry name" value="Type I PLP-dependent aspartate aminotransferase-like (Major domain)"/>
    <property type="match status" value="1"/>
</dbReference>
<keyword evidence="3" id="KW-0663">Pyridoxal phosphate</keyword>
<comment type="caution">
    <text evidence="4">The sequence shown here is derived from an EMBL/GenBank/DDBJ whole genome shotgun (WGS) entry which is preliminary data.</text>
</comment>
<dbReference type="PANTHER" id="PTHR45688:SF6">
    <property type="entry name" value="5-PHOSPHOHYDROXY-L-LYSINE PHOSPHO-LYASE"/>
    <property type="match status" value="1"/>
</dbReference>
<evidence type="ECO:0000256" key="2">
    <source>
        <dbReference type="ARBA" id="ARBA00008954"/>
    </source>
</evidence>
<dbReference type="AlphaFoldDB" id="A0A7K7DQM2"/>
<proteinExistence type="inferred from homology"/>
<sequence>SCKLFFPNDPVKITKAKGQYMYDENGRQYLDCINNVAHVGHCHPDVVKAAHEQNELLNTNSRYLHDNLVDYAERLSKTLPEKLCIFYFLNSG</sequence>
<dbReference type="InterPro" id="IPR015422">
    <property type="entry name" value="PyrdxlP-dep_Trfase_small"/>
</dbReference>
<dbReference type="Pfam" id="PF00202">
    <property type="entry name" value="Aminotran_3"/>
    <property type="match status" value="1"/>
</dbReference>
<keyword evidence="5" id="KW-1185">Reference proteome</keyword>
<reference evidence="4 5" key="1">
    <citation type="submission" date="2019-09" db="EMBL/GenBank/DDBJ databases">
        <title>Bird 10,000 Genomes (B10K) Project - Family phase.</title>
        <authorList>
            <person name="Zhang G."/>
        </authorList>
    </citation>
    <scope>NUCLEOTIDE SEQUENCE [LARGE SCALE GENOMIC DNA]</scope>
    <source>
        <strain evidence="4">OUT-0018</strain>
        <tissue evidence="4">Muscle</tissue>
    </source>
</reference>
<keyword evidence="4" id="KW-0456">Lyase</keyword>
<dbReference type="Gene3D" id="3.90.1150.10">
    <property type="entry name" value="Aspartate Aminotransferase, domain 1"/>
    <property type="match status" value="1"/>
</dbReference>
<dbReference type="InterPro" id="IPR015421">
    <property type="entry name" value="PyrdxlP-dep_Trfase_major"/>
</dbReference>
<dbReference type="SUPFAM" id="SSF53383">
    <property type="entry name" value="PLP-dependent transferases"/>
    <property type="match status" value="1"/>
</dbReference>
<dbReference type="PANTHER" id="PTHR45688">
    <property type="match status" value="1"/>
</dbReference>